<accession>A0A8H3ZD94</accession>
<dbReference type="Proteomes" id="UP000490939">
    <property type="component" value="Unassembled WGS sequence"/>
</dbReference>
<sequence>MSTASQRQSSSKKNLLADALFRLYDEALTRFADEKGSLGSESSFPRPLEEVIGKVKLVTDELVGATQAAAKDAMSLRPWAPTEAIGTS</sequence>
<gene>
    <name evidence="1" type="ORF">EG327_010449</name>
</gene>
<comment type="caution">
    <text evidence="1">The sequence shown here is derived from an EMBL/GenBank/DDBJ whole genome shotgun (WGS) entry which is preliminary data.</text>
</comment>
<name>A0A8H3ZD94_VENIN</name>
<feature type="non-terminal residue" evidence="1">
    <location>
        <position position="88"/>
    </location>
</feature>
<organism evidence="1 2">
    <name type="scientific">Venturia inaequalis</name>
    <name type="common">Apple scab fungus</name>
    <dbReference type="NCBI Taxonomy" id="5025"/>
    <lineage>
        <taxon>Eukaryota</taxon>
        <taxon>Fungi</taxon>
        <taxon>Dikarya</taxon>
        <taxon>Ascomycota</taxon>
        <taxon>Pezizomycotina</taxon>
        <taxon>Dothideomycetes</taxon>
        <taxon>Pleosporomycetidae</taxon>
        <taxon>Venturiales</taxon>
        <taxon>Venturiaceae</taxon>
        <taxon>Venturia</taxon>
    </lineage>
</organism>
<dbReference type="AlphaFoldDB" id="A0A8H3ZD94"/>
<evidence type="ECO:0000313" key="2">
    <source>
        <dbReference type="Proteomes" id="UP000490939"/>
    </source>
</evidence>
<protein>
    <submittedName>
        <fullName evidence="1">Uncharacterized protein</fullName>
    </submittedName>
</protein>
<reference evidence="1 2" key="1">
    <citation type="submission" date="2019-07" db="EMBL/GenBank/DDBJ databases">
        <title>Venturia inaequalis Genome Resource.</title>
        <authorList>
            <person name="Lichtner F.J."/>
        </authorList>
    </citation>
    <scope>NUCLEOTIDE SEQUENCE [LARGE SCALE GENOMIC DNA]</scope>
    <source>
        <strain evidence="1 2">DMI_063113</strain>
    </source>
</reference>
<proteinExistence type="predicted"/>
<evidence type="ECO:0000313" key="1">
    <source>
        <dbReference type="EMBL" id="KAE9991973.1"/>
    </source>
</evidence>
<dbReference type="EMBL" id="WNWR01000075">
    <property type="protein sequence ID" value="KAE9991973.1"/>
    <property type="molecule type" value="Genomic_DNA"/>
</dbReference>
<keyword evidence="2" id="KW-1185">Reference proteome</keyword>